<name>A0AAX6H1L5_IRIPA</name>
<dbReference type="AlphaFoldDB" id="A0AAX6H1L5"/>
<protein>
    <submittedName>
        <fullName evidence="1">Uncharacterized protein</fullName>
    </submittedName>
</protein>
<keyword evidence="2" id="KW-1185">Reference proteome</keyword>
<dbReference type="Proteomes" id="UP001140949">
    <property type="component" value="Unassembled WGS sequence"/>
</dbReference>
<evidence type="ECO:0000313" key="2">
    <source>
        <dbReference type="Proteomes" id="UP001140949"/>
    </source>
</evidence>
<sequence length="209" mass="24571">MEHLNDIESDHCLMLVEVVLLPPKTSKPFRFLSFWCSHPEFMGVVRTTWEYVYHLNPLIRASIRLKAVRKSLATWSRATFDDIFLEVHRAEAEVDSADREVGVNDSFHNRMKLNKARAQLKQRISIGEEFWRQESRIKWKMEGEKNTKYFHKCVKSKKNQLSIQCIKKEDGTVIKNHEEIQVARQSTSLIFYLVRGFIKMIALLSVSSR</sequence>
<proteinExistence type="predicted"/>
<reference evidence="1" key="2">
    <citation type="submission" date="2023-04" db="EMBL/GenBank/DDBJ databases">
        <authorList>
            <person name="Bruccoleri R.E."/>
            <person name="Oakeley E.J."/>
            <person name="Faust A.-M."/>
            <person name="Dessus-Babus S."/>
            <person name="Altorfer M."/>
            <person name="Burckhardt D."/>
            <person name="Oertli M."/>
            <person name="Naumann U."/>
            <person name="Petersen F."/>
            <person name="Wong J."/>
        </authorList>
    </citation>
    <scope>NUCLEOTIDE SEQUENCE</scope>
    <source>
        <strain evidence="1">GSM-AAB239-AS_SAM_17_03QT</strain>
        <tissue evidence="1">Leaf</tissue>
    </source>
</reference>
<gene>
    <name evidence="1" type="ORF">M6B38_335620</name>
</gene>
<evidence type="ECO:0000313" key="1">
    <source>
        <dbReference type="EMBL" id="KAJ6834365.1"/>
    </source>
</evidence>
<dbReference type="EMBL" id="JANAVB010014403">
    <property type="protein sequence ID" value="KAJ6834365.1"/>
    <property type="molecule type" value="Genomic_DNA"/>
</dbReference>
<comment type="caution">
    <text evidence="1">The sequence shown here is derived from an EMBL/GenBank/DDBJ whole genome shotgun (WGS) entry which is preliminary data.</text>
</comment>
<organism evidence="1 2">
    <name type="scientific">Iris pallida</name>
    <name type="common">Sweet iris</name>
    <dbReference type="NCBI Taxonomy" id="29817"/>
    <lineage>
        <taxon>Eukaryota</taxon>
        <taxon>Viridiplantae</taxon>
        <taxon>Streptophyta</taxon>
        <taxon>Embryophyta</taxon>
        <taxon>Tracheophyta</taxon>
        <taxon>Spermatophyta</taxon>
        <taxon>Magnoliopsida</taxon>
        <taxon>Liliopsida</taxon>
        <taxon>Asparagales</taxon>
        <taxon>Iridaceae</taxon>
        <taxon>Iridoideae</taxon>
        <taxon>Irideae</taxon>
        <taxon>Iris</taxon>
    </lineage>
</organism>
<accession>A0AAX6H1L5</accession>
<reference evidence="1" key="1">
    <citation type="journal article" date="2023" name="GigaByte">
        <title>Genome assembly of the bearded iris, Iris pallida Lam.</title>
        <authorList>
            <person name="Bruccoleri R.E."/>
            <person name="Oakeley E.J."/>
            <person name="Faust A.M.E."/>
            <person name="Altorfer M."/>
            <person name="Dessus-Babus S."/>
            <person name="Burckhardt D."/>
            <person name="Oertli M."/>
            <person name="Naumann U."/>
            <person name="Petersen F."/>
            <person name="Wong J."/>
        </authorList>
    </citation>
    <scope>NUCLEOTIDE SEQUENCE</scope>
    <source>
        <strain evidence="1">GSM-AAB239-AS_SAM_17_03QT</strain>
    </source>
</reference>